<organism evidence="1 2">
    <name type="scientific">Salinibacter ruber</name>
    <dbReference type="NCBI Taxonomy" id="146919"/>
    <lineage>
        <taxon>Bacteria</taxon>
        <taxon>Pseudomonadati</taxon>
        <taxon>Rhodothermota</taxon>
        <taxon>Rhodothermia</taxon>
        <taxon>Rhodothermales</taxon>
        <taxon>Salinibacteraceae</taxon>
        <taxon>Salinibacter</taxon>
    </lineage>
</organism>
<evidence type="ECO:0000313" key="2">
    <source>
        <dbReference type="Proteomes" id="UP001155034"/>
    </source>
</evidence>
<reference evidence="1" key="1">
    <citation type="submission" date="2022-08" db="EMBL/GenBank/DDBJ databases">
        <title>Genomic Encyclopedia of Type Strains, Phase V (KMG-V): Genome sequencing to study the core and pangenomes of soil and plant-associated prokaryotes.</title>
        <authorList>
            <person name="Whitman W."/>
        </authorList>
    </citation>
    <scope>NUCLEOTIDE SEQUENCE</scope>
    <source>
        <strain evidence="1">SP2016B</strain>
    </source>
</reference>
<proteinExistence type="predicted"/>
<name>A0A9X2U4W5_9BACT</name>
<dbReference type="Proteomes" id="UP001155034">
    <property type="component" value="Unassembled WGS sequence"/>
</dbReference>
<comment type="caution">
    <text evidence="1">The sequence shown here is derived from an EMBL/GenBank/DDBJ whole genome shotgun (WGS) entry which is preliminary data.</text>
</comment>
<accession>A0A9X2U4W5</accession>
<sequence length="174" mass="19835">MSIYDRLGFTPNEIHAAARRTYDELIDFVTTPAFRAVAEELESLPEADRPDCVWNVLMDEVELTRRGVEVPNGVLVQRSTFGDRRPTLFCVKKYLPERFHAVIQNVNITFDNPHREHIPDDEKAWREPLPVEIQALAMGAEEKLQSISESVGVSMVDSNPYEKVDLIRGKVIEA</sequence>
<dbReference type="RefSeq" id="WP_251965886.1">
    <property type="nucleotide sequence ID" value="NZ_CALTSF010000040.1"/>
</dbReference>
<dbReference type="AlphaFoldDB" id="A0A9X2U4W5"/>
<gene>
    <name evidence="1" type="ORF">GGP82_003556</name>
</gene>
<dbReference type="EMBL" id="JANTYZ010000028">
    <property type="protein sequence ID" value="MCS3866973.1"/>
    <property type="molecule type" value="Genomic_DNA"/>
</dbReference>
<protein>
    <submittedName>
        <fullName evidence="1">Uncharacterized protein</fullName>
    </submittedName>
</protein>
<evidence type="ECO:0000313" key="1">
    <source>
        <dbReference type="EMBL" id="MCS3866973.1"/>
    </source>
</evidence>